<proteinExistence type="predicted"/>
<dbReference type="PANTHER" id="PTHR31378:SF11">
    <property type="entry name" value="CARBOHYDRATE BINDING DOMAIN-CONTAINING PROTEIN-RELATED"/>
    <property type="match status" value="1"/>
</dbReference>
<sequence length="1133" mass="125398">MIWLEYSSSGGSSASISSSSGFISSPIIKKVKLPVSDQYAYFSENICSLIVGVLIEYDGQLRVRTLNGWESPVTYLNETMALFNIPHRVPVGSSVSVSFQAFDDSFNPQMTWDFDNYATLSCDPVPNNLIMTPKQNKWQLVYDIYRMMYWIKAFEVNELTKSLPYDAFTCTVPQNFQCSFSEFFNGAKIKNYLAQVIIITPGPFTPFNVVIKDAYGRVLHSSAFDGIQAPFNPSLVVASSQMYPVAGSTVTKKEMVNSAMYILNILNKNNILNIASNSDYMVQNAIFPTFGTIGNGTYIGFTPGGLGFDSATSPITSHIQIIDSQGAKRVGGDSSFSFIEKNYDTIAVYSYSLVMENAHIGATLINAEVYASLNPNTYISNENTIFYKQVDTSYPWSFSYGTIKYHRLSSSYIASPYKSGSNLEVIVIRANQSPDTFPNSITNYIEDKTNPFVKKVELVGVLNEKVVLRVYASDSGSGIAYIETAGSRRTSSSDLVYGTIFDGVFETILSFESYYLGRSPSVTVCDRAGNCQDIYYNKPFYNMELETIPLFPSYKYVLENNIDPFDFTSFEFKYNDVDVSNGPFNNTLCFRVPNADKNIIPRFVPLFTPLNPERVDLLNGIPGAYDHTKGLYCISFQIPARMFSGELDYYLLFSPNVYGSFFLKSTIGNAAQLRVFSSFADQMPPIITEFTAYPSNIVEITENSNIGWNIRIEDSPNGFKSAEFNITSDFDLEPYIIRITPANAISGNENSGTYQLRIPVTASTCRSQTFRISSASITDTQGHSSILPSTSNVNPLYKFLTSSQLSLAITCPQAAVDNIPPVLTNFASSANTIDVGTHNALRSLTFTFTTSDPESGISSRHNPYIFLNSPTFTTVKQVSKLVSYAIGVATYSCTIQLPYGYGSYQGILVSVYGIVDNQLNINGYSTTDLQSLGFQSTIKVTYSNNPVLDTTSAINSTGTSLEIYGHKFGIDSTKITLQVDYQNGQGWKNTPLSLFSGIVVMTNSITPTSTPFYVRVIVDGITSNSLLVIPSLPALPCSYVVEQTIVSTWINSEIYPFLQASITIKNTGNKALKLFSFKMDNIDQIWGVDTAGNRYTLPSWHSTINAYEQYTFGYIIKGTTVGELKDITLECLV</sequence>
<dbReference type="SMART" id="SM01063">
    <property type="entry name" value="CBM49"/>
    <property type="match status" value="1"/>
</dbReference>
<feature type="domain" description="Carbohydrate binding" evidence="1">
    <location>
        <begin position="1039"/>
        <end position="1119"/>
    </location>
</feature>
<evidence type="ECO:0000313" key="3">
    <source>
        <dbReference type="Proteomes" id="UP000001064"/>
    </source>
</evidence>
<protein>
    <recommendedName>
        <fullName evidence="1">Carbohydrate binding domain-containing protein</fullName>
    </recommendedName>
</protein>
<dbReference type="GO" id="GO:0030247">
    <property type="term" value="F:polysaccharide binding"/>
    <property type="evidence" value="ECO:0007669"/>
    <property type="project" value="InterPro"/>
</dbReference>
<dbReference type="SUPFAM" id="SSF49384">
    <property type="entry name" value="Carbohydrate-binding domain"/>
    <property type="match status" value="1"/>
</dbReference>
<dbReference type="VEuPathDB" id="AmoebaDB:DICPUDRAFT_78730"/>
<dbReference type="eggNOG" id="ENOG502R96I">
    <property type="taxonomic scope" value="Eukaryota"/>
</dbReference>
<gene>
    <name evidence="2" type="ORF">DICPUDRAFT_78730</name>
</gene>
<dbReference type="InterPro" id="IPR012291">
    <property type="entry name" value="CBM2_carb-bd_dom_sf"/>
</dbReference>
<evidence type="ECO:0000313" key="2">
    <source>
        <dbReference type="EMBL" id="EGC35575.1"/>
    </source>
</evidence>
<dbReference type="PANTHER" id="PTHR31378">
    <property type="entry name" value="EGF-LIKE DOMAIN-CONTAINING PROTEIN-RELATED-RELATED"/>
    <property type="match status" value="1"/>
</dbReference>
<dbReference type="InterPro" id="IPR008965">
    <property type="entry name" value="CBM2/CBM3_carb-bd_dom_sf"/>
</dbReference>
<evidence type="ECO:0000259" key="1">
    <source>
        <dbReference type="SMART" id="SM01063"/>
    </source>
</evidence>
<reference evidence="3" key="1">
    <citation type="journal article" date="2011" name="Genome Biol.">
        <title>Comparative genomics of the social amoebae Dictyostelium discoideum and Dictyostelium purpureum.</title>
        <authorList>
            <consortium name="US DOE Joint Genome Institute (JGI-PGF)"/>
            <person name="Sucgang R."/>
            <person name="Kuo A."/>
            <person name="Tian X."/>
            <person name="Salerno W."/>
            <person name="Parikh A."/>
            <person name="Feasley C.L."/>
            <person name="Dalin E."/>
            <person name="Tu H."/>
            <person name="Huang E."/>
            <person name="Barry K."/>
            <person name="Lindquist E."/>
            <person name="Shapiro H."/>
            <person name="Bruce D."/>
            <person name="Schmutz J."/>
            <person name="Salamov A."/>
            <person name="Fey P."/>
            <person name="Gaudet P."/>
            <person name="Anjard C."/>
            <person name="Babu M.M."/>
            <person name="Basu S."/>
            <person name="Bushmanova Y."/>
            <person name="van der Wel H."/>
            <person name="Katoh-Kurasawa M."/>
            <person name="Dinh C."/>
            <person name="Coutinho P.M."/>
            <person name="Saito T."/>
            <person name="Elias M."/>
            <person name="Schaap P."/>
            <person name="Kay R.R."/>
            <person name="Henrissat B."/>
            <person name="Eichinger L."/>
            <person name="Rivero F."/>
            <person name="Putnam N.H."/>
            <person name="West C.M."/>
            <person name="Loomis W.F."/>
            <person name="Chisholm R.L."/>
            <person name="Shaulsky G."/>
            <person name="Strassmann J.E."/>
            <person name="Queller D.C."/>
            <person name="Kuspa A."/>
            <person name="Grigoriev I.V."/>
        </authorList>
    </citation>
    <scope>NUCLEOTIDE SEQUENCE [LARGE SCALE GENOMIC DNA]</scope>
    <source>
        <strain evidence="3">QSDP1</strain>
    </source>
</reference>
<dbReference type="AlphaFoldDB" id="F0ZKD8"/>
<dbReference type="Pfam" id="PF09478">
    <property type="entry name" value="CBM49"/>
    <property type="match status" value="1"/>
</dbReference>
<organism evidence="2 3">
    <name type="scientific">Dictyostelium purpureum</name>
    <name type="common">Slime mold</name>
    <dbReference type="NCBI Taxonomy" id="5786"/>
    <lineage>
        <taxon>Eukaryota</taxon>
        <taxon>Amoebozoa</taxon>
        <taxon>Evosea</taxon>
        <taxon>Eumycetozoa</taxon>
        <taxon>Dictyostelia</taxon>
        <taxon>Dictyosteliales</taxon>
        <taxon>Dictyosteliaceae</taxon>
        <taxon>Dictyostelium</taxon>
    </lineage>
</organism>
<dbReference type="EMBL" id="GL871055">
    <property type="protein sequence ID" value="EGC35575.1"/>
    <property type="molecule type" value="Genomic_DNA"/>
</dbReference>
<dbReference type="Pfam" id="PF24893">
    <property type="entry name" value="DUF7743"/>
    <property type="match status" value="1"/>
</dbReference>
<name>F0ZKD8_DICPU</name>
<dbReference type="InterPro" id="IPR056645">
    <property type="entry name" value="DUF7743"/>
</dbReference>
<dbReference type="OrthoDB" id="21537at2759"/>
<dbReference type="Proteomes" id="UP000001064">
    <property type="component" value="Unassembled WGS sequence"/>
</dbReference>
<dbReference type="Pfam" id="PF23034">
    <property type="entry name" value="DUF7035"/>
    <property type="match status" value="1"/>
</dbReference>
<accession>F0ZKD8</accession>
<dbReference type="Pfam" id="PF23033">
    <property type="entry name" value="DUF7034"/>
    <property type="match status" value="1"/>
</dbReference>
<dbReference type="KEGG" id="dpp:DICPUDRAFT_78730"/>
<dbReference type="GeneID" id="10501143"/>
<dbReference type="InterPro" id="IPR055463">
    <property type="entry name" value="DUF7035"/>
</dbReference>
<dbReference type="InterPro" id="IPR019028">
    <property type="entry name" value="CBM_49"/>
</dbReference>
<keyword evidence="3" id="KW-1185">Reference proteome</keyword>
<dbReference type="GO" id="GO:0004553">
    <property type="term" value="F:hydrolase activity, hydrolyzing O-glycosyl compounds"/>
    <property type="evidence" value="ECO:0007669"/>
    <property type="project" value="InterPro"/>
</dbReference>
<dbReference type="InParanoid" id="F0ZKD8"/>
<dbReference type="RefSeq" id="XP_003287878.1">
    <property type="nucleotide sequence ID" value="XM_003287830.1"/>
</dbReference>
<dbReference type="Gene3D" id="2.60.40.290">
    <property type="match status" value="1"/>
</dbReference>
<dbReference type="InterPro" id="IPR055462">
    <property type="entry name" value="DUF7034"/>
</dbReference>